<organism evidence="2 3">
    <name type="scientific">Curvibacter cyanobacteriorum</name>
    <dbReference type="NCBI Taxonomy" id="3026422"/>
    <lineage>
        <taxon>Bacteria</taxon>
        <taxon>Pseudomonadati</taxon>
        <taxon>Pseudomonadota</taxon>
        <taxon>Betaproteobacteria</taxon>
        <taxon>Burkholderiales</taxon>
        <taxon>Comamonadaceae</taxon>
        <taxon>Curvibacter</taxon>
    </lineage>
</organism>
<dbReference type="RefSeq" id="WP_273951643.1">
    <property type="nucleotide sequence ID" value="NZ_JAQSIP010000004.1"/>
</dbReference>
<evidence type="ECO:0000313" key="3">
    <source>
        <dbReference type="Proteomes" id="UP001528673"/>
    </source>
</evidence>
<reference evidence="2 3" key="1">
    <citation type="submission" date="2023-02" db="EMBL/GenBank/DDBJ databases">
        <title>Bacterial whole genomic sequence of Curvibacter sp. HBC61.</title>
        <authorList>
            <person name="Le V."/>
            <person name="Ko S.-R."/>
            <person name="Ahn C.-Y."/>
            <person name="Oh H.-M."/>
        </authorList>
    </citation>
    <scope>NUCLEOTIDE SEQUENCE [LARGE SCALE GENOMIC DNA]</scope>
    <source>
        <strain evidence="2 3">HBC61</strain>
    </source>
</reference>
<evidence type="ECO:0000313" key="2">
    <source>
        <dbReference type="EMBL" id="MDD0839230.1"/>
    </source>
</evidence>
<dbReference type="Proteomes" id="UP001528673">
    <property type="component" value="Unassembled WGS sequence"/>
</dbReference>
<dbReference type="InterPro" id="IPR021242">
    <property type="entry name" value="DUF2799"/>
</dbReference>
<dbReference type="EMBL" id="JAQSIP010000004">
    <property type="protein sequence ID" value="MDD0839230.1"/>
    <property type="molecule type" value="Genomic_DNA"/>
</dbReference>
<name>A0ABT5MYZ1_9BURK</name>
<keyword evidence="3" id="KW-1185">Reference proteome</keyword>
<accession>A0ABT5MYZ1</accession>
<dbReference type="Pfam" id="PF10973">
    <property type="entry name" value="DUF2799"/>
    <property type="match status" value="1"/>
</dbReference>
<proteinExistence type="predicted"/>
<evidence type="ECO:0000256" key="1">
    <source>
        <dbReference type="SAM" id="MobiDB-lite"/>
    </source>
</evidence>
<comment type="caution">
    <text evidence="2">The sequence shown here is derived from an EMBL/GenBank/DDBJ whole genome shotgun (WGS) entry which is preliminary data.</text>
</comment>
<protein>
    <submittedName>
        <fullName evidence="2">DUF2799 domain-containing protein</fullName>
    </submittedName>
</protein>
<sequence>MSADECKLARWNEVGLRDGLAGEPLSTLNARTQDCAEARVTPDTRAYLQGRDQGLQSYCRLDNAVQLGLNGKTYQGVCPAPLDYEFRRRFSLGREVYDARQQINQRERRRDELERRLKAASKDDERRKIRDELEDEDRKTRRARDRLRDAEWQLDRLR</sequence>
<feature type="compositionally biased region" description="Basic and acidic residues" evidence="1">
    <location>
        <begin position="118"/>
        <end position="139"/>
    </location>
</feature>
<gene>
    <name evidence="2" type="ORF">PSQ40_11655</name>
</gene>
<feature type="region of interest" description="Disordered" evidence="1">
    <location>
        <begin position="118"/>
        <end position="144"/>
    </location>
</feature>